<feature type="domain" description="Ig-like" evidence="18">
    <location>
        <begin position="371"/>
        <end position="449"/>
    </location>
</feature>
<dbReference type="AlphaFoldDB" id="A0AA88QE55"/>
<dbReference type="PROSITE" id="PS51720">
    <property type="entry name" value="G_AIG1"/>
    <property type="match status" value="1"/>
</dbReference>
<feature type="domain" description="AIG1-type G" evidence="19">
    <location>
        <begin position="9"/>
        <end position="203"/>
    </location>
</feature>
<keyword evidence="9" id="KW-0256">Endoplasmic reticulum</keyword>
<evidence type="ECO:0000256" key="16">
    <source>
        <dbReference type="SAM" id="MobiDB-lite"/>
    </source>
</evidence>
<keyword evidence="17" id="KW-1133">Transmembrane helix</keyword>
<evidence type="ECO:0000256" key="5">
    <source>
        <dbReference type="ARBA" id="ARBA00008535"/>
    </source>
</evidence>
<keyword evidence="12" id="KW-0342">GTP-binding</keyword>
<evidence type="ECO:0000256" key="10">
    <source>
        <dbReference type="ARBA" id="ARBA00023034"/>
    </source>
</evidence>
<dbReference type="PROSITE" id="PS50835">
    <property type="entry name" value="IG_LIKE"/>
    <property type="match status" value="5"/>
</dbReference>
<keyword evidence="7" id="KW-0677">Repeat</keyword>
<keyword evidence="6" id="KW-0963">Cytoplasm</keyword>
<dbReference type="GO" id="GO:0005739">
    <property type="term" value="C:mitochondrion"/>
    <property type="evidence" value="ECO:0007669"/>
    <property type="project" value="UniProtKB-SubCell"/>
</dbReference>
<evidence type="ECO:0000256" key="4">
    <source>
        <dbReference type="ARBA" id="ARBA00004555"/>
    </source>
</evidence>
<keyword evidence="11" id="KW-0496">Mitochondrion</keyword>
<proteinExistence type="inferred from homology"/>
<dbReference type="SUPFAM" id="SSF48726">
    <property type="entry name" value="Immunoglobulin"/>
    <property type="match status" value="5"/>
</dbReference>
<dbReference type="Proteomes" id="UP001187343">
    <property type="component" value="Unassembled WGS sequence"/>
</dbReference>
<dbReference type="EMBL" id="JAUYZG010000004">
    <property type="protein sequence ID" value="KAK2909412.1"/>
    <property type="molecule type" value="Genomic_DNA"/>
</dbReference>
<dbReference type="InterPro" id="IPR027417">
    <property type="entry name" value="P-loop_NTPase"/>
</dbReference>
<dbReference type="PANTHER" id="PTHR46013">
    <property type="entry name" value="VASCULAR CELL ADHESION MOLECULE 1"/>
    <property type="match status" value="1"/>
</dbReference>
<feature type="domain" description="Ig-like" evidence="18">
    <location>
        <begin position="707"/>
        <end position="785"/>
    </location>
</feature>
<dbReference type="GO" id="GO:0005525">
    <property type="term" value="F:GTP binding"/>
    <property type="evidence" value="ECO:0007669"/>
    <property type="project" value="UniProtKB-KW"/>
</dbReference>
<keyword evidence="17" id="KW-0812">Transmembrane</keyword>
<evidence type="ECO:0000259" key="18">
    <source>
        <dbReference type="PROSITE" id="PS50835"/>
    </source>
</evidence>
<keyword evidence="17" id="KW-0472">Membrane</keyword>
<feature type="transmembrane region" description="Helical" evidence="17">
    <location>
        <begin position="794"/>
        <end position="818"/>
    </location>
</feature>
<evidence type="ECO:0000313" key="20">
    <source>
        <dbReference type="EMBL" id="KAK2909412.1"/>
    </source>
</evidence>
<evidence type="ECO:0000256" key="9">
    <source>
        <dbReference type="ARBA" id="ARBA00022824"/>
    </source>
</evidence>
<dbReference type="SUPFAM" id="SSF52540">
    <property type="entry name" value="P-loop containing nucleoside triphosphate hydrolases"/>
    <property type="match status" value="1"/>
</dbReference>
<dbReference type="PANTHER" id="PTHR46013:SF4">
    <property type="entry name" value="B-CELL RECEPTOR CD22-RELATED"/>
    <property type="match status" value="1"/>
</dbReference>
<evidence type="ECO:0000256" key="14">
    <source>
        <dbReference type="ARBA" id="ARBA00073539"/>
    </source>
</evidence>
<dbReference type="GO" id="GO:0005783">
    <property type="term" value="C:endoplasmic reticulum"/>
    <property type="evidence" value="ECO:0007669"/>
    <property type="project" value="UniProtKB-SubCell"/>
</dbReference>
<comment type="similarity">
    <text evidence="5">Belongs to the TRAFAC class TrmE-Era-EngA-EngB-Septin-like GTPase superfamily. AIG1/Toc34/Toc159-like paraseptin GTPase family. IAN subfamily.</text>
</comment>
<dbReference type="Gene3D" id="2.60.40.10">
    <property type="entry name" value="Immunoglobulins"/>
    <property type="match status" value="5"/>
</dbReference>
<comment type="caution">
    <text evidence="20">The sequence shown here is derived from an EMBL/GenBank/DDBJ whole genome shotgun (WGS) entry which is preliminary data.</text>
</comment>
<dbReference type="SMART" id="SM00409">
    <property type="entry name" value="IG"/>
    <property type="match status" value="5"/>
</dbReference>
<dbReference type="Gene3D" id="3.40.50.300">
    <property type="entry name" value="P-loop containing nucleotide triphosphate hydrolases"/>
    <property type="match status" value="1"/>
</dbReference>
<sequence length="933" mass="104435">MASTNKGDLQDLRIVLLGVSGAGKSAIGNAILGRDAFEERRTRWSEKQTGIVEDRNISIIDTPGFFSTQLTDEELQTEMMKSLYLSEPGPHVFLLVIDLEAFETENEKQLVKKIQENFEPQAFKFTVVLFIGREKMTSLEWGTFIHSREFSDLVAPCRDKYHAINSKNQVNQTHITELLEKIDEIIKQNDGQHYNNKIYSMSRTKSVRIKKKHEEEKTYKRKELQIKQKQEKSACETFTTYSVIEEKTTHIVIEQEERKSQEEENAYRGKTQEKEARQEHTKIKSETFDTESTTEERSTHTLTEEKKRSLISSLTQKFRSTNMHENLNTASLDRFEDFSNEGLREKIYGMINKNTYEISNEDLRIVLVDPPRNVSVSITGSAEIVEGDSVTLICSSDSNPPALNFSWFKENQNSSVGSGQSFSALQSGRFYCEAHNQHGSQRSDAVTVTDAPNETYEVVNSAGEIVEGDSVTLNCSSDSNPPAEISWFKGGTFVGSGRIYSISNISSNHSGEYKCKSINEHGEKYSDAVTLNVMYPPRSASVSISPSGEIVEGDSVTLSCSSDSNPPAEISWFKGGTFVESGRIYSISNISSDHSGEHKCKSINKHGEKYSDAVMLSVMYPPRNVMVFVDGSAEIVEGDLVTLNCSSDSNPPVEISWFKERTFVRSVRIYSISKISSDHSGEYKCKSRNKHGDAYSEAVTLNVMYPPRNVSVFINGSAEIVEGDSVTLICSSDSNPPALNFSWFKENQNSSVGSGQSFSALQSGRFYCEAHNQHGSQRSDAVTVTVHHGAGRNVIVIAAASGGVFIIIIIIIISIITLRKPERGREHDKTNCTITDKLRVSVHDEPLSEADKINDSLYASVKPSRFRGKTLESRDTEEIQYATVQYHRKKKKNRPEDNECQYDNIRVHQPDAAVRQSNVQTVGDASVIYSSIK</sequence>
<dbReference type="GO" id="GO:0005829">
    <property type="term" value="C:cytosol"/>
    <property type="evidence" value="ECO:0007669"/>
    <property type="project" value="UniProtKB-SubCell"/>
</dbReference>
<keyword evidence="8" id="KW-0547">Nucleotide-binding</keyword>
<feature type="domain" description="Ig-like" evidence="18">
    <location>
        <begin position="622"/>
        <end position="702"/>
    </location>
</feature>
<evidence type="ECO:0000313" key="21">
    <source>
        <dbReference type="Proteomes" id="UP001187343"/>
    </source>
</evidence>
<dbReference type="InterPro" id="IPR013783">
    <property type="entry name" value="Ig-like_fold"/>
</dbReference>
<dbReference type="InterPro" id="IPR006703">
    <property type="entry name" value="G_AIG1"/>
</dbReference>
<evidence type="ECO:0000256" key="6">
    <source>
        <dbReference type="ARBA" id="ARBA00022490"/>
    </source>
</evidence>
<keyword evidence="10" id="KW-0333">Golgi apparatus</keyword>
<keyword evidence="21" id="KW-1185">Reference proteome</keyword>
<evidence type="ECO:0000256" key="17">
    <source>
        <dbReference type="SAM" id="Phobius"/>
    </source>
</evidence>
<organism evidence="20 21">
    <name type="scientific">Cirrhinus molitorella</name>
    <name type="common">mud carp</name>
    <dbReference type="NCBI Taxonomy" id="172907"/>
    <lineage>
        <taxon>Eukaryota</taxon>
        <taxon>Metazoa</taxon>
        <taxon>Chordata</taxon>
        <taxon>Craniata</taxon>
        <taxon>Vertebrata</taxon>
        <taxon>Euteleostomi</taxon>
        <taxon>Actinopterygii</taxon>
        <taxon>Neopterygii</taxon>
        <taxon>Teleostei</taxon>
        <taxon>Ostariophysi</taxon>
        <taxon>Cypriniformes</taxon>
        <taxon>Cyprinidae</taxon>
        <taxon>Labeoninae</taxon>
        <taxon>Labeonini</taxon>
        <taxon>Cirrhinus</taxon>
    </lineage>
</organism>
<evidence type="ECO:0000256" key="2">
    <source>
        <dbReference type="ARBA" id="ARBA00004240"/>
    </source>
</evidence>
<name>A0AA88QE55_9TELE</name>
<evidence type="ECO:0000256" key="3">
    <source>
        <dbReference type="ARBA" id="ARBA00004514"/>
    </source>
</evidence>
<evidence type="ECO:0000256" key="13">
    <source>
        <dbReference type="ARBA" id="ARBA00056809"/>
    </source>
</evidence>
<feature type="domain" description="Ig-like" evidence="18">
    <location>
        <begin position="452"/>
        <end position="530"/>
    </location>
</feature>
<evidence type="ECO:0000256" key="12">
    <source>
        <dbReference type="ARBA" id="ARBA00023134"/>
    </source>
</evidence>
<dbReference type="InterPro" id="IPR003598">
    <property type="entry name" value="Ig_sub2"/>
</dbReference>
<evidence type="ECO:0000256" key="1">
    <source>
        <dbReference type="ARBA" id="ARBA00004173"/>
    </source>
</evidence>
<evidence type="ECO:0000256" key="11">
    <source>
        <dbReference type="ARBA" id="ARBA00023128"/>
    </source>
</evidence>
<dbReference type="InterPro" id="IPR036179">
    <property type="entry name" value="Ig-like_dom_sf"/>
</dbReference>
<comment type="subcellular location">
    <subcellularLocation>
        <location evidence="3">Cytoplasm</location>
        <location evidence="3">Cytosol</location>
    </subcellularLocation>
    <subcellularLocation>
        <location evidence="2">Endoplasmic reticulum</location>
    </subcellularLocation>
    <subcellularLocation>
        <location evidence="4">Golgi apparatus</location>
    </subcellularLocation>
    <subcellularLocation>
        <location evidence="1">Mitochondrion</location>
    </subcellularLocation>
</comment>
<dbReference type="GO" id="GO:0005794">
    <property type="term" value="C:Golgi apparatus"/>
    <property type="evidence" value="ECO:0007669"/>
    <property type="project" value="UniProtKB-SubCell"/>
</dbReference>
<evidence type="ECO:0000256" key="15">
    <source>
        <dbReference type="ARBA" id="ARBA00077278"/>
    </source>
</evidence>
<evidence type="ECO:0000256" key="7">
    <source>
        <dbReference type="ARBA" id="ARBA00022737"/>
    </source>
</evidence>
<feature type="region of interest" description="Disordered" evidence="16">
    <location>
        <begin position="257"/>
        <end position="306"/>
    </location>
</feature>
<accession>A0AA88QE55</accession>
<dbReference type="InterPro" id="IPR003599">
    <property type="entry name" value="Ig_sub"/>
</dbReference>
<dbReference type="SMART" id="SM00408">
    <property type="entry name" value="IGc2"/>
    <property type="match status" value="5"/>
</dbReference>
<feature type="compositionally biased region" description="Basic and acidic residues" evidence="16">
    <location>
        <begin position="294"/>
        <end position="306"/>
    </location>
</feature>
<comment type="function">
    <text evidence="13">Exerts an anti-apoptotic effect in the immune system and is involved in responses to infections.</text>
</comment>
<gene>
    <name evidence="20" type="ORF">Q8A67_005249</name>
</gene>
<evidence type="ECO:0000256" key="8">
    <source>
        <dbReference type="ARBA" id="ARBA00022741"/>
    </source>
</evidence>
<reference evidence="20" key="1">
    <citation type="submission" date="2023-08" db="EMBL/GenBank/DDBJ databases">
        <title>Chromosome-level Genome Assembly of mud carp (Cirrhinus molitorella).</title>
        <authorList>
            <person name="Liu H."/>
        </authorList>
    </citation>
    <scope>NUCLEOTIDE SEQUENCE</scope>
    <source>
        <strain evidence="20">Prfri</strain>
        <tissue evidence="20">Muscle</tissue>
    </source>
</reference>
<feature type="domain" description="Ig-like" evidence="18">
    <location>
        <begin position="537"/>
        <end position="617"/>
    </location>
</feature>
<protein>
    <recommendedName>
        <fullName evidence="14">GTPase IMAP family member 8</fullName>
    </recommendedName>
    <alternativeName>
        <fullName evidence="15">Immune-associated nucleotide-binding protein 9</fullName>
    </alternativeName>
</protein>
<dbReference type="Pfam" id="PF13895">
    <property type="entry name" value="Ig_2"/>
    <property type="match status" value="5"/>
</dbReference>
<dbReference type="FunFam" id="3.40.50.300:FF:000536">
    <property type="entry name" value="GTPase IMAP family member 8"/>
    <property type="match status" value="1"/>
</dbReference>
<dbReference type="Pfam" id="PF04548">
    <property type="entry name" value="AIG1"/>
    <property type="match status" value="1"/>
</dbReference>
<dbReference type="InterPro" id="IPR007110">
    <property type="entry name" value="Ig-like_dom"/>
</dbReference>
<evidence type="ECO:0000259" key="19">
    <source>
        <dbReference type="PROSITE" id="PS51720"/>
    </source>
</evidence>
<feature type="compositionally biased region" description="Basic and acidic residues" evidence="16">
    <location>
        <begin position="257"/>
        <end position="287"/>
    </location>
</feature>